<evidence type="ECO:0000256" key="1">
    <source>
        <dbReference type="SAM" id="Coils"/>
    </source>
</evidence>
<dbReference type="AlphaFoldDB" id="A0A4V3JCN2"/>
<evidence type="ECO:0000313" key="3">
    <source>
        <dbReference type="EMBL" id="TGK06799.1"/>
    </source>
</evidence>
<keyword evidence="1" id="KW-0175">Coiled coil</keyword>
<proteinExistence type="predicted"/>
<dbReference type="EMBL" id="RQEP01000005">
    <property type="protein sequence ID" value="TGK06799.1"/>
    <property type="molecule type" value="Genomic_DNA"/>
</dbReference>
<feature type="domain" description="DUF4349" evidence="2">
    <location>
        <begin position="43"/>
        <end position="190"/>
    </location>
</feature>
<evidence type="ECO:0000259" key="2">
    <source>
        <dbReference type="Pfam" id="PF14257"/>
    </source>
</evidence>
<dbReference type="RefSeq" id="WP_135584003.1">
    <property type="nucleotide sequence ID" value="NZ_RQEP01000005.1"/>
</dbReference>
<reference evidence="3" key="1">
    <citation type="journal article" date="2019" name="PLoS Negl. Trop. Dis.">
        <title>Revisiting the worldwide diversity of Leptospira species in the environment.</title>
        <authorList>
            <person name="Vincent A.T."/>
            <person name="Schiettekatte O."/>
            <person name="Bourhy P."/>
            <person name="Veyrier F.J."/>
            <person name="Picardeau M."/>
        </authorList>
    </citation>
    <scope>NUCLEOTIDE SEQUENCE [LARGE SCALE GENOMIC DNA]</scope>
    <source>
        <strain evidence="3">SSS9</strain>
    </source>
</reference>
<sequence length="213" mass="24284">MFRTLLCILSIVFLQCSSAYKEQSPFSPKQVEADSDKVTEQRIVIYDASIDIEVGDPESASKQILELALKYEGYTLISGNKFVKIRVASKYFQTAISDIESLGTTSFKQVEGKDVTEEFTDSKIRLENKLKARERYLELLKKAENVDSTLKVEKELERLNGEIESYKGKIERLSHLAKFSTISVRLQKKQILGPLGYIFWVIGKGLKLLFIIE</sequence>
<protein>
    <submittedName>
        <fullName evidence="3">DUF4349 domain-containing protein</fullName>
    </submittedName>
</protein>
<comment type="caution">
    <text evidence="3">The sequence shown here is derived from an EMBL/GenBank/DDBJ whole genome shotgun (WGS) entry which is preliminary data.</text>
</comment>
<feature type="coiled-coil region" evidence="1">
    <location>
        <begin position="126"/>
        <end position="176"/>
    </location>
</feature>
<gene>
    <name evidence="3" type="ORF">EHO59_01320</name>
</gene>
<dbReference type="InterPro" id="IPR025645">
    <property type="entry name" value="DUF4349"/>
</dbReference>
<accession>A0A4V3JCN2</accession>
<dbReference type="Proteomes" id="UP000297453">
    <property type="component" value="Unassembled WGS sequence"/>
</dbReference>
<dbReference type="OrthoDB" id="344810at2"/>
<organism evidence="3 4">
    <name type="scientific">Leptospira semungkisensis</name>
    <dbReference type="NCBI Taxonomy" id="2484985"/>
    <lineage>
        <taxon>Bacteria</taxon>
        <taxon>Pseudomonadati</taxon>
        <taxon>Spirochaetota</taxon>
        <taxon>Spirochaetia</taxon>
        <taxon>Leptospirales</taxon>
        <taxon>Leptospiraceae</taxon>
        <taxon>Leptospira</taxon>
    </lineage>
</organism>
<keyword evidence="4" id="KW-1185">Reference proteome</keyword>
<name>A0A4V3JCN2_9LEPT</name>
<dbReference type="Pfam" id="PF14257">
    <property type="entry name" value="DUF4349"/>
    <property type="match status" value="1"/>
</dbReference>
<evidence type="ECO:0000313" key="4">
    <source>
        <dbReference type="Proteomes" id="UP000297453"/>
    </source>
</evidence>